<gene>
    <name evidence="1" type="ORF">JAAARDRAFT_198530</name>
</gene>
<protein>
    <submittedName>
        <fullName evidence="1">Uncharacterized protein</fullName>
    </submittedName>
</protein>
<dbReference type="EMBL" id="KL197742">
    <property type="protein sequence ID" value="KDQ52111.1"/>
    <property type="molecule type" value="Genomic_DNA"/>
</dbReference>
<proteinExistence type="predicted"/>
<dbReference type="Proteomes" id="UP000027265">
    <property type="component" value="Unassembled WGS sequence"/>
</dbReference>
<evidence type="ECO:0000313" key="2">
    <source>
        <dbReference type="Proteomes" id="UP000027265"/>
    </source>
</evidence>
<organism evidence="1 2">
    <name type="scientific">Jaapia argillacea MUCL 33604</name>
    <dbReference type="NCBI Taxonomy" id="933084"/>
    <lineage>
        <taxon>Eukaryota</taxon>
        <taxon>Fungi</taxon>
        <taxon>Dikarya</taxon>
        <taxon>Basidiomycota</taxon>
        <taxon>Agaricomycotina</taxon>
        <taxon>Agaricomycetes</taxon>
        <taxon>Agaricomycetidae</taxon>
        <taxon>Jaapiales</taxon>
        <taxon>Jaapiaceae</taxon>
        <taxon>Jaapia</taxon>
    </lineage>
</organism>
<sequence length="141" mass="15138">MDILSLVPSSEALLYTHLLPLPPHALLSLLIFSIPDSLHLSQLYPSTPPTPPNPSQSLKSHFHLLLPPHKLISPPVLVQYSNTPSLSMLHPSPPLPPLLPPFSSPLSLPPFPLPASSTSLPPSLPSPFLPPSIFTSLVTLL</sequence>
<dbReference type="AlphaFoldDB" id="A0A067PP55"/>
<dbReference type="InParanoid" id="A0A067PP55"/>
<evidence type="ECO:0000313" key="1">
    <source>
        <dbReference type="EMBL" id="KDQ52111.1"/>
    </source>
</evidence>
<reference evidence="2" key="1">
    <citation type="journal article" date="2014" name="Proc. Natl. Acad. Sci. U.S.A.">
        <title>Extensive sampling of basidiomycete genomes demonstrates inadequacy of the white-rot/brown-rot paradigm for wood decay fungi.</title>
        <authorList>
            <person name="Riley R."/>
            <person name="Salamov A.A."/>
            <person name="Brown D.W."/>
            <person name="Nagy L.G."/>
            <person name="Floudas D."/>
            <person name="Held B.W."/>
            <person name="Levasseur A."/>
            <person name="Lombard V."/>
            <person name="Morin E."/>
            <person name="Otillar R."/>
            <person name="Lindquist E.A."/>
            <person name="Sun H."/>
            <person name="LaButti K.M."/>
            <person name="Schmutz J."/>
            <person name="Jabbour D."/>
            <person name="Luo H."/>
            <person name="Baker S.E."/>
            <person name="Pisabarro A.G."/>
            <person name="Walton J.D."/>
            <person name="Blanchette R.A."/>
            <person name="Henrissat B."/>
            <person name="Martin F."/>
            <person name="Cullen D."/>
            <person name="Hibbett D.S."/>
            <person name="Grigoriev I.V."/>
        </authorList>
    </citation>
    <scope>NUCLEOTIDE SEQUENCE [LARGE SCALE GENOMIC DNA]</scope>
    <source>
        <strain evidence="2">MUCL 33604</strain>
    </source>
</reference>
<accession>A0A067PP55</accession>
<name>A0A067PP55_9AGAM</name>
<dbReference type="HOGENOM" id="CLU_1825571_0_0_1"/>
<keyword evidence="2" id="KW-1185">Reference proteome</keyword>